<evidence type="ECO:0000313" key="1">
    <source>
        <dbReference type="EMBL" id="CAG6394170.1"/>
    </source>
</evidence>
<dbReference type="AlphaFoldDB" id="A0A9W4GT01"/>
<accession>A0A9W4GT01</accession>
<proteinExistence type="predicted"/>
<organism evidence="1 2">
    <name type="scientific">Actinacidiphila cocklensis</name>
    <dbReference type="NCBI Taxonomy" id="887465"/>
    <lineage>
        <taxon>Bacteria</taxon>
        <taxon>Bacillati</taxon>
        <taxon>Actinomycetota</taxon>
        <taxon>Actinomycetes</taxon>
        <taxon>Kitasatosporales</taxon>
        <taxon>Streptomycetaceae</taxon>
        <taxon>Actinacidiphila</taxon>
    </lineage>
</organism>
<gene>
    <name evidence="1" type="ORF">SCOCK_240122</name>
</gene>
<evidence type="ECO:0000313" key="2">
    <source>
        <dbReference type="Proteomes" id="UP001152519"/>
    </source>
</evidence>
<keyword evidence="2" id="KW-1185">Reference proteome</keyword>
<dbReference type="EMBL" id="CAJSLV010000053">
    <property type="protein sequence ID" value="CAG6394170.1"/>
    <property type="molecule type" value="Genomic_DNA"/>
</dbReference>
<dbReference type="RefSeq" id="WP_251490227.1">
    <property type="nucleotide sequence ID" value="NZ_CAJSLV010000053.1"/>
</dbReference>
<name>A0A9W4GT01_9ACTN</name>
<comment type="caution">
    <text evidence="1">The sequence shown here is derived from an EMBL/GenBank/DDBJ whole genome shotgun (WGS) entry which is preliminary data.</text>
</comment>
<dbReference type="Proteomes" id="UP001152519">
    <property type="component" value="Unassembled WGS sequence"/>
</dbReference>
<protein>
    <submittedName>
        <fullName evidence="1">Uncharacterized protein</fullName>
    </submittedName>
</protein>
<sequence length="49" mass="5058">MPTGTALNELTVTDPEELQAFLEQVSAASGGGIVATMESLTTTIMTSIE</sequence>
<reference evidence="1" key="1">
    <citation type="submission" date="2021-05" db="EMBL/GenBank/DDBJ databases">
        <authorList>
            <person name="Arsene-Ploetze F."/>
        </authorList>
    </citation>
    <scope>NUCLEOTIDE SEQUENCE</scope>
    <source>
        <strain evidence="1">DSM 42138</strain>
    </source>
</reference>